<dbReference type="GO" id="GO:0005509">
    <property type="term" value="F:calcium ion binding"/>
    <property type="evidence" value="ECO:0007669"/>
    <property type="project" value="TreeGrafter"/>
</dbReference>
<dbReference type="SUPFAM" id="SSF49562">
    <property type="entry name" value="C2 domain (Calcium/lipid-binding domain, CaLB)"/>
    <property type="match status" value="3"/>
</dbReference>
<dbReference type="GO" id="GO:0035091">
    <property type="term" value="F:phosphatidylinositol binding"/>
    <property type="evidence" value="ECO:0007669"/>
    <property type="project" value="TreeGrafter"/>
</dbReference>
<dbReference type="AlphaFoldDB" id="A0A8C8FWR9"/>
<keyword evidence="5" id="KW-1003">Cell membrane</keyword>
<evidence type="ECO:0000256" key="17">
    <source>
        <dbReference type="SAM" id="Phobius"/>
    </source>
</evidence>
<organism evidence="20 21">
    <name type="scientific">Oncorhynchus tshawytscha</name>
    <name type="common">Chinook salmon</name>
    <name type="synonym">Salmo tshawytscha</name>
    <dbReference type="NCBI Taxonomy" id="74940"/>
    <lineage>
        <taxon>Eukaryota</taxon>
        <taxon>Metazoa</taxon>
        <taxon>Chordata</taxon>
        <taxon>Craniata</taxon>
        <taxon>Vertebrata</taxon>
        <taxon>Euteleostomi</taxon>
        <taxon>Actinopterygii</taxon>
        <taxon>Neopterygii</taxon>
        <taxon>Teleostei</taxon>
        <taxon>Protacanthopterygii</taxon>
        <taxon>Salmoniformes</taxon>
        <taxon>Salmonidae</taxon>
        <taxon>Salmoninae</taxon>
        <taxon>Oncorhynchus</taxon>
    </lineage>
</organism>
<evidence type="ECO:0000256" key="2">
    <source>
        <dbReference type="ARBA" id="ARBA00004477"/>
    </source>
</evidence>
<evidence type="ECO:0000313" key="21">
    <source>
        <dbReference type="Proteomes" id="UP000694402"/>
    </source>
</evidence>
<dbReference type="InterPro" id="IPR039010">
    <property type="entry name" value="Synaptotagmin_SMP"/>
</dbReference>
<dbReference type="GO" id="GO:0008429">
    <property type="term" value="F:phosphatidylethanolamine binding"/>
    <property type="evidence" value="ECO:0007669"/>
    <property type="project" value="TreeGrafter"/>
</dbReference>
<evidence type="ECO:0000256" key="1">
    <source>
        <dbReference type="ARBA" id="ARBA00004202"/>
    </source>
</evidence>
<keyword evidence="6 17" id="KW-0812">Transmembrane</keyword>
<dbReference type="PROSITE" id="PS51847">
    <property type="entry name" value="SMP"/>
    <property type="match status" value="1"/>
</dbReference>
<evidence type="ECO:0000259" key="19">
    <source>
        <dbReference type="PROSITE" id="PS51847"/>
    </source>
</evidence>
<evidence type="ECO:0000256" key="7">
    <source>
        <dbReference type="ARBA" id="ARBA00022723"/>
    </source>
</evidence>
<keyword evidence="12" id="KW-0445">Lipid transport</keyword>
<dbReference type="InterPro" id="IPR037733">
    <property type="entry name" value="Ext_Synaptotagmin_C2A"/>
</dbReference>
<accession>A0A8C8FWR9</accession>
<evidence type="ECO:0000256" key="9">
    <source>
        <dbReference type="ARBA" id="ARBA00022824"/>
    </source>
</evidence>
<evidence type="ECO:0000259" key="18">
    <source>
        <dbReference type="PROSITE" id="PS50004"/>
    </source>
</evidence>
<evidence type="ECO:0000256" key="8">
    <source>
        <dbReference type="ARBA" id="ARBA00022737"/>
    </source>
</evidence>
<feature type="domain" description="C2" evidence="18">
    <location>
        <begin position="524"/>
        <end position="666"/>
    </location>
</feature>
<dbReference type="PANTHER" id="PTHR45761">
    <property type="entry name" value="EXTENDED SYNAPTOTAGMIN-LIKE PROTEIN 2, ISOFORM C"/>
    <property type="match status" value="1"/>
</dbReference>
<keyword evidence="21" id="KW-1185">Reference proteome</keyword>
<sequence length="940" mass="107159">MPRGVRLGEAFGRSHLCRYKYGSSQLLDLTQISVNSQCYQINRFDLTSTVRTLQCSVTHFLGAQKDFSRAHMAEQLPVPTTTPRASPTDKMNSGDSKGTVQGGGFGERTVPGSTGTLSPSVVNQLLMEFLMYFGRALLVFYPVYLTGYLGLSVIWILLCMMLIIWWKKNRKWKDIRIGTAMNFLDNETQVIHNELKTLNMATWVHFPEVEKVDWLNKILLQAWPFFGMFMEKLLKEKIQPSIRLSSPYLKTFTFTKVHFGHTPLRITGLKVYTHEVDKRQVVMDLHISYDGDVDIDTEVKPPITAGVKSIRLQGMLRVILEPLIGNAPLVGGVTMFFIRRPTLQINWTGLTNLLDTPGLSHLSEPAIMDIIASLMVLPNRMCIPLIDQVKVDQMRFPLPRGVVRVHLLEARDLIAKDTYMMGMVKGKSDPYAVLRVGNIHFQSKTIQENLHPHWNEVYEFVVHEAPGQELEVDVFDEDTDKDDILGKFRLDFGEVKKEKEMDKWFPLDDVTSGEVHLKLQWLSLQTDPGLLVEKSDGCACAMLAVYLDNASNLPKDHSEFSHFKKDGKHAKDARFTRRHNNPNSYVEFSIDEQNLKSKVVFASKDPVWEECFTFFVHSITNQRLNIQVYNPHDKVKEHDKKTLLGTLNVPLSRLLNTSDMTLDQRFLLERSGANSQIKMKATLRILTLEKPEPKVILNPPPHPQPQPLQNPPTTSPTPSPSPSPSFYTTPTAAALDSSTNGFHGDYVRDRHGSFLAADGRRTVPSTPAHIRRFDSQSLLSENSIASSRFDLTEGAPYPDYIMNHQGTFGEIQLTVRYVTLRSRLIILVNSCRNLFACSKDGSDAYVRLYLLPDQSWKHRMRTQVKKKTVTPVFNEKFEFDMSLEEAGTRKLDVAVKNNRMFHTRERKEIGMVLIDLSQMDLVKGFTEWYELTLPRLKKIA</sequence>
<feature type="domain" description="C2" evidence="18">
    <location>
        <begin position="385"/>
        <end position="505"/>
    </location>
</feature>
<name>A0A8C8FWR9_ONCTS</name>
<dbReference type="InterPro" id="IPR037752">
    <property type="entry name" value="C2C_KIAA1228"/>
</dbReference>
<evidence type="ECO:0000256" key="5">
    <source>
        <dbReference type="ARBA" id="ARBA00022475"/>
    </source>
</evidence>
<keyword evidence="10" id="KW-0106">Calcium</keyword>
<proteinExistence type="inferred from homology"/>
<comment type="similarity">
    <text evidence="3">Belongs to the extended synaptotagmin family.</text>
</comment>
<evidence type="ECO:0000256" key="14">
    <source>
        <dbReference type="ARBA" id="ARBA00023136"/>
    </source>
</evidence>
<dbReference type="Gene3D" id="2.60.40.150">
    <property type="entry name" value="C2 domain"/>
    <property type="match status" value="3"/>
</dbReference>
<evidence type="ECO:0000256" key="10">
    <source>
        <dbReference type="ARBA" id="ARBA00022837"/>
    </source>
</evidence>
<evidence type="ECO:0000256" key="6">
    <source>
        <dbReference type="ARBA" id="ARBA00022692"/>
    </source>
</evidence>
<dbReference type="Pfam" id="PF00168">
    <property type="entry name" value="C2"/>
    <property type="match status" value="3"/>
</dbReference>
<dbReference type="GeneTree" id="ENSGT00940000165191"/>
<dbReference type="GO" id="GO:0005789">
    <property type="term" value="C:endoplasmic reticulum membrane"/>
    <property type="evidence" value="ECO:0007669"/>
    <property type="project" value="UniProtKB-SubCell"/>
</dbReference>
<evidence type="ECO:0000256" key="15">
    <source>
        <dbReference type="ARBA" id="ARBA00069840"/>
    </source>
</evidence>
<feature type="transmembrane region" description="Helical" evidence="17">
    <location>
        <begin position="149"/>
        <end position="166"/>
    </location>
</feature>
<keyword evidence="9" id="KW-0256">Endoplasmic reticulum</keyword>
<feature type="domain" description="SMP-LTD" evidence="19">
    <location>
        <begin position="208"/>
        <end position="386"/>
    </location>
</feature>
<dbReference type="RefSeq" id="XP_024244497.1">
    <property type="nucleotide sequence ID" value="XM_024388729.2"/>
</dbReference>
<dbReference type="GO" id="GO:0006869">
    <property type="term" value="P:lipid transport"/>
    <property type="evidence" value="ECO:0007669"/>
    <property type="project" value="UniProtKB-KW"/>
</dbReference>
<dbReference type="CDD" id="cd08391">
    <property type="entry name" value="C2A_C2C_Synaptotagmin_like"/>
    <property type="match status" value="1"/>
</dbReference>
<keyword evidence="7" id="KW-0479">Metal-binding</keyword>
<dbReference type="GO" id="GO:0061817">
    <property type="term" value="P:endoplasmic reticulum-plasma membrane tethering"/>
    <property type="evidence" value="ECO:0007669"/>
    <property type="project" value="InterPro"/>
</dbReference>
<keyword evidence="8" id="KW-0677">Repeat</keyword>
<evidence type="ECO:0000256" key="3">
    <source>
        <dbReference type="ARBA" id="ARBA00005867"/>
    </source>
</evidence>
<dbReference type="Ensembl" id="ENSOTST00005044582.2">
    <property type="protein sequence ID" value="ENSOTSP00005040964.2"/>
    <property type="gene ID" value="ENSOTSG00005019583.2"/>
</dbReference>
<dbReference type="FunFam" id="2.60.40.150:FF:000093">
    <property type="entry name" value="Extended synaptotagmin 3"/>
    <property type="match status" value="1"/>
</dbReference>
<dbReference type="CDD" id="cd04050">
    <property type="entry name" value="C2B_Synaptotagmin-like"/>
    <property type="match status" value="1"/>
</dbReference>
<evidence type="ECO:0000313" key="20">
    <source>
        <dbReference type="Ensembl" id="ENSOTSP00005040964.2"/>
    </source>
</evidence>
<dbReference type="SMART" id="SM00239">
    <property type="entry name" value="C2"/>
    <property type="match status" value="3"/>
</dbReference>
<dbReference type="FunFam" id="2.60.40.150:FF:000114">
    <property type="entry name" value="Extended synaptotagmin 3"/>
    <property type="match status" value="1"/>
</dbReference>
<evidence type="ECO:0000256" key="12">
    <source>
        <dbReference type="ARBA" id="ARBA00023055"/>
    </source>
</evidence>
<evidence type="ECO:0000256" key="13">
    <source>
        <dbReference type="ARBA" id="ARBA00023121"/>
    </source>
</evidence>
<keyword evidence="14 17" id="KW-0472">Membrane</keyword>
<feature type="compositionally biased region" description="Pro residues" evidence="16">
    <location>
        <begin position="698"/>
        <end position="723"/>
    </location>
</feature>
<evidence type="ECO:0000256" key="11">
    <source>
        <dbReference type="ARBA" id="ARBA00022989"/>
    </source>
</evidence>
<feature type="compositionally biased region" description="Polar residues" evidence="16">
    <location>
        <begin position="78"/>
        <end position="99"/>
    </location>
</feature>
<keyword evidence="4" id="KW-0813">Transport</keyword>
<dbReference type="GeneID" id="112225096"/>
<protein>
    <recommendedName>
        <fullName evidence="15">Extended synaptotagmin-3</fullName>
    </recommendedName>
</protein>
<comment type="subcellular location">
    <subcellularLocation>
        <location evidence="1">Cell membrane</location>
        <topology evidence="1">Peripheral membrane protein</topology>
    </subcellularLocation>
    <subcellularLocation>
        <location evidence="2">Endoplasmic reticulum membrane</location>
        <topology evidence="2">Multi-pass membrane protein</topology>
    </subcellularLocation>
</comment>
<feature type="domain" description="C2" evidence="18">
    <location>
        <begin position="807"/>
        <end position="929"/>
    </location>
</feature>
<dbReference type="FunFam" id="2.60.40.150:FF:000025">
    <property type="entry name" value="Extended synaptotagmin 2"/>
    <property type="match status" value="1"/>
</dbReference>
<reference evidence="20" key="1">
    <citation type="submission" date="2025-08" db="UniProtKB">
        <authorList>
            <consortium name="Ensembl"/>
        </authorList>
    </citation>
    <scope>IDENTIFICATION</scope>
</reference>
<gene>
    <name evidence="20" type="primary">ESYT3</name>
</gene>
<dbReference type="CDD" id="cd04030">
    <property type="entry name" value="C2C_KIAA1228"/>
    <property type="match status" value="1"/>
</dbReference>
<dbReference type="InterPro" id="IPR031468">
    <property type="entry name" value="SMP_LBD"/>
</dbReference>
<keyword evidence="13" id="KW-0446">Lipid-binding</keyword>
<dbReference type="InterPro" id="IPR035892">
    <property type="entry name" value="C2_domain_sf"/>
</dbReference>
<dbReference type="InterPro" id="IPR051634">
    <property type="entry name" value="Extended_Synaptotagmin"/>
</dbReference>
<feature type="transmembrane region" description="Helical" evidence="17">
    <location>
        <begin position="318"/>
        <end position="338"/>
    </location>
</feature>
<dbReference type="InterPro" id="IPR037749">
    <property type="entry name" value="Ext_Synaptotagmin_C2B"/>
</dbReference>
<evidence type="ECO:0000256" key="4">
    <source>
        <dbReference type="ARBA" id="ARBA00022448"/>
    </source>
</evidence>
<dbReference type="PROSITE" id="PS50004">
    <property type="entry name" value="C2"/>
    <property type="match status" value="3"/>
</dbReference>
<dbReference type="GO" id="GO:0005544">
    <property type="term" value="F:calcium-dependent phospholipid binding"/>
    <property type="evidence" value="ECO:0007669"/>
    <property type="project" value="TreeGrafter"/>
</dbReference>
<feature type="region of interest" description="Disordered" evidence="16">
    <location>
        <begin position="78"/>
        <end position="105"/>
    </location>
</feature>
<dbReference type="Proteomes" id="UP000694402">
    <property type="component" value="Unassembled WGS sequence"/>
</dbReference>
<dbReference type="GO" id="GO:0005886">
    <property type="term" value="C:plasma membrane"/>
    <property type="evidence" value="ECO:0007669"/>
    <property type="project" value="UniProtKB-SubCell"/>
</dbReference>
<dbReference type="Pfam" id="PF17047">
    <property type="entry name" value="SMP_LBD"/>
    <property type="match status" value="1"/>
</dbReference>
<dbReference type="GO" id="GO:0031210">
    <property type="term" value="F:phosphatidylcholine binding"/>
    <property type="evidence" value="ECO:0007669"/>
    <property type="project" value="TreeGrafter"/>
</dbReference>
<feature type="region of interest" description="Disordered" evidence="16">
    <location>
        <begin position="693"/>
        <end position="734"/>
    </location>
</feature>
<keyword evidence="11 17" id="KW-1133">Transmembrane helix</keyword>
<evidence type="ECO:0000256" key="16">
    <source>
        <dbReference type="SAM" id="MobiDB-lite"/>
    </source>
</evidence>
<dbReference type="InterPro" id="IPR000008">
    <property type="entry name" value="C2_dom"/>
</dbReference>
<reference evidence="20" key="2">
    <citation type="submission" date="2025-09" db="UniProtKB">
        <authorList>
            <consortium name="Ensembl"/>
        </authorList>
    </citation>
    <scope>IDENTIFICATION</scope>
</reference>
<dbReference type="PANTHER" id="PTHR45761:SF4">
    <property type="entry name" value="EXTENDED SYNAPTOTAGMIN-3"/>
    <property type="match status" value="1"/>
</dbReference>